<proteinExistence type="predicted"/>
<dbReference type="InterPro" id="IPR009776">
    <property type="entry name" value="Spore_0_M"/>
</dbReference>
<dbReference type="AlphaFoldDB" id="A0A2Z4FLX7"/>
<gene>
    <name evidence="1" type="ORF">DN745_11665</name>
</gene>
<organism evidence="1 2">
    <name type="scientific">Bradymonas sediminis</name>
    <dbReference type="NCBI Taxonomy" id="1548548"/>
    <lineage>
        <taxon>Bacteria</taxon>
        <taxon>Deltaproteobacteria</taxon>
        <taxon>Bradymonadales</taxon>
        <taxon>Bradymonadaceae</taxon>
        <taxon>Bradymonas</taxon>
    </lineage>
</organism>
<dbReference type="KEGG" id="bsed:DN745_11665"/>
<dbReference type="Pfam" id="PF07070">
    <property type="entry name" value="Spo0M"/>
    <property type="match status" value="1"/>
</dbReference>
<dbReference type="Proteomes" id="UP000249799">
    <property type="component" value="Chromosome"/>
</dbReference>
<dbReference type="RefSeq" id="WP_111335055.1">
    <property type="nucleotide sequence ID" value="NZ_CP030032.1"/>
</dbReference>
<reference evidence="1 2" key="1">
    <citation type="submission" date="2018-06" db="EMBL/GenBank/DDBJ databases">
        <title>Lujinxingia sediminis gen. nov. sp. nov., a new facultative anaerobic member of the class Deltaproteobacteria, and proposal of Lujinxingaceae fam. nov.</title>
        <authorList>
            <person name="Guo L.-Y."/>
            <person name="Li C.-M."/>
            <person name="Wang S."/>
            <person name="Du Z.-J."/>
        </authorList>
    </citation>
    <scope>NUCLEOTIDE SEQUENCE [LARGE SCALE GENOMIC DNA]</scope>
    <source>
        <strain evidence="1 2">FA350</strain>
    </source>
</reference>
<name>A0A2Z4FLX7_9DELT</name>
<dbReference type="OrthoDB" id="5523735at2"/>
<accession>A0A2Z4FLX7</accession>
<evidence type="ECO:0000313" key="2">
    <source>
        <dbReference type="Proteomes" id="UP000249799"/>
    </source>
</evidence>
<dbReference type="EMBL" id="CP030032">
    <property type="protein sequence ID" value="AWV89961.1"/>
    <property type="molecule type" value="Genomic_DNA"/>
</dbReference>
<evidence type="ECO:0000313" key="1">
    <source>
        <dbReference type="EMBL" id="AWV89961.1"/>
    </source>
</evidence>
<sequence length="140" mass="15623">MTKIKLSQTLKFLTGRLNSVTGGELSLRLDLGKEHIKPGDELEARATLLCPDKMRTVDFVAISLEGQVQRDGKWQEFSKTAEVAQEIELPANYEFVIPIVLYIPEDAVFTQEGGHWRLKARAVVNGAVDPKAEATFEVRP</sequence>
<keyword evidence="2" id="KW-1185">Reference proteome</keyword>
<protein>
    <submittedName>
        <fullName evidence="1">Uncharacterized protein</fullName>
    </submittedName>
</protein>